<gene>
    <name evidence="2" type="ORF">ABIH81_13460</name>
</gene>
<dbReference type="InterPro" id="IPR000847">
    <property type="entry name" value="LysR_HTH_N"/>
</dbReference>
<dbReference type="GO" id="GO:0003700">
    <property type="term" value="F:DNA-binding transcription factor activity"/>
    <property type="evidence" value="ECO:0007669"/>
    <property type="project" value="InterPro"/>
</dbReference>
<proteinExistence type="predicted"/>
<dbReference type="InterPro" id="IPR036390">
    <property type="entry name" value="WH_DNA-bd_sf"/>
</dbReference>
<reference evidence="2" key="1">
    <citation type="submission" date="2024-06" db="EMBL/GenBank/DDBJ databases">
        <title>Micromonospora sp. strain HUAS YX12 genome sequences.</title>
        <authorList>
            <person name="Mo P."/>
        </authorList>
    </citation>
    <scope>NUCLEOTIDE SEQUENCE</scope>
    <source>
        <strain evidence="2">HUAS YX12</strain>
    </source>
</reference>
<organism evidence="2">
    <name type="scientific">Micromonospora sp. HUAS YX12</name>
    <dbReference type="NCBI Taxonomy" id="3156396"/>
    <lineage>
        <taxon>Bacteria</taxon>
        <taxon>Bacillati</taxon>
        <taxon>Actinomycetota</taxon>
        <taxon>Actinomycetes</taxon>
        <taxon>Micromonosporales</taxon>
        <taxon>Micromonosporaceae</taxon>
        <taxon>Micromonospora</taxon>
    </lineage>
</organism>
<name>A0AAU7R7B4_9ACTN</name>
<protein>
    <submittedName>
        <fullName evidence="2">LysR family transcriptional regulator</fullName>
    </submittedName>
</protein>
<dbReference type="Pfam" id="PF00126">
    <property type="entry name" value="HTH_1"/>
    <property type="match status" value="1"/>
</dbReference>
<dbReference type="InterPro" id="IPR036388">
    <property type="entry name" value="WH-like_DNA-bd_sf"/>
</dbReference>
<accession>A0AAU7R7B4</accession>
<dbReference type="SUPFAM" id="SSF46785">
    <property type="entry name" value="Winged helix' DNA-binding domain"/>
    <property type="match status" value="1"/>
</dbReference>
<evidence type="ECO:0000313" key="2">
    <source>
        <dbReference type="EMBL" id="XBT84386.1"/>
    </source>
</evidence>
<dbReference type="Gene3D" id="1.10.10.10">
    <property type="entry name" value="Winged helix-like DNA-binding domain superfamily/Winged helix DNA-binding domain"/>
    <property type="match status" value="1"/>
</dbReference>
<sequence>MLSAADAHLIPTDRLRYRTPTSTPRLVTRESAAVAAERARHLPEYLWPEWIIRLRPVAGSFTDTIATDIPAALLLPGNPLHNKAATAELTPWRGNRSRTLSLLAERNPDVLTALVNLADYLDIHGSPIDYRRRRAQFTDVAMNRRQWEELCYSVDAHPGQATRHLNARRYLFVQLTGASLTNTRHPLAFPNAGDKNDYLFAFHGGLSTPLRQALHDYARALLRSHSIDEPLTWAPPGHCVTGLTLPGREPDDIDLAAVDQLINRQRLTASAAAVMLGVTTEHVRYAISQLHRPGKHNGRNTPPASRRLRERATALLTAEFFRREYQDAGKNLRTIEAETGIHRKLLAKHAKAHGIELTDLRTLNKPVPLDPDWLREQTEVHQRSATDIAAEVELTPETVRRNLIRFNIARRPQGFAGMPSHGRTHPDLPQEIRRAVEGPPHGWLRLRRFQQIIGYPSINVASRAIKVSAATLTAQIAKLEADIGKSLLNRGRPRHPMTPTEDGHALLAMLGHPRAAELLDRYAKPLRGWRPGDPRRDRTTQRQ</sequence>
<dbReference type="EMBL" id="CP157974">
    <property type="protein sequence ID" value="XBT84386.1"/>
    <property type="molecule type" value="Genomic_DNA"/>
</dbReference>
<feature type="domain" description="HTH lysR-type" evidence="1">
    <location>
        <begin position="457"/>
        <end position="500"/>
    </location>
</feature>
<dbReference type="RefSeq" id="WP_349880559.1">
    <property type="nucleotide sequence ID" value="NZ_CP157974.1"/>
</dbReference>
<evidence type="ECO:0000259" key="1">
    <source>
        <dbReference type="PROSITE" id="PS50931"/>
    </source>
</evidence>
<dbReference type="PROSITE" id="PS50931">
    <property type="entry name" value="HTH_LYSR"/>
    <property type="match status" value="1"/>
</dbReference>
<dbReference type="AlphaFoldDB" id="A0AAU7R7B4"/>